<reference evidence="2 3" key="1">
    <citation type="submission" date="2024-11" db="EMBL/GenBank/DDBJ databases">
        <title>The Natural Products Discovery Center: Release of the First 8490 Sequenced Strains for Exploring Actinobacteria Biosynthetic Diversity.</title>
        <authorList>
            <person name="Kalkreuter E."/>
            <person name="Kautsar S.A."/>
            <person name="Yang D."/>
            <person name="Bader C.D."/>
            <person name="Teijaro C.N."/>
            <person name="Fluegel L."/>
            <person name="Davis C.M."/>
            <person name="Simpson J.R."/>
            <person name="Lauterbach L."/>
            <person name="Steele A.D."/>
            <person name="Gui C."/>
            <person name="Meng S."/>
            <person name="Li G."/>
            <person name="Viehrig K."/>
            <person name="Ye F."/>
            <person name="Su P."/>
            <person name="Kiefer A.F."/>
            <person name="Nichols A."/>
            <person name="Cepeda A.J."/>
            <person name="Yan W."/>
            <person name="Fan B."/>
            <person name="Jiang Y."/>
            <person name="Adhikari A."/>
            <person name="Zheng C.-J."/>
            <person name="Schuster L."/>
            <person name="Cowan T.M."/>
            <person name="Smanski M.J."/>
            <person name="Chevrette M.G."/>
            <person name="De Carvalho L.P.S."/>
            <person name="Shen B."/>
        </authorList>
    </citation>
    <scope>NUCLEOTIDE SEQUENCE [LARGE SCALE GENOMIC DNA]</scope>
    <source>
        <strain evidence="2 3">NPDC078403</strain>
    </source>
</reference>
<dbReference type="Pfam" id="PF00903">
    <property type="entry name" value="Glyoxalase"/>
    <property type="match status" value="1"/>
</dbReference>
<dbReference type="RefSeq" id="WP_149982414.1">
    <property type="nucleotide sequence ID" value="NZ_CABVLM010000010.1"/>
</dbReference>
<dbReference type="SUPFAM" id="SSF54593">
    <property type="entry name" value="Glyoxalase/Bleomycin resistance protein/Dihydroxybiphenyl dioxygenase"/>
    <property type="match status" value="1"/>
</dbReference>
<proteinExistence type="predicted"/>
<accession>A0ABW8KX95</accession>
<sequence>MVNVYLFTDDYDRLFNFYHKTLKFKDLDCVLTFPENDNAGIWLLNSHGNPTGLSYFGYEVKTNFLSYCDSLISLGVKFEMVWSQPSGYVARFFDSDGNTIQITSECFDDTNEVDTSNWGFFNAIK</sequence>
<keyword evidence="3" id="KW-1185">Reference proteome</keyword>
<dbReference type="Proteomes" id="UP001620262">
    <property type="component" value="Unassembled WGS sequence"/>
</dbReference>
<evidence type="ECO:0000259" key="1">
    <source>
        <dbReference type="Pfam" id="PF00903"/>
    </source>
</evidence>
<dbReference type="Gene3D" id="3.10.180.10">
    <property type="entry name" value="2,3-Dihydroxybiphenyl 1,2-Dioxygenase, domain 1"/>
    <property type="match status" value="1"/>
</dbReference>
<evidence type="ECO:0000313" key="2">
    <source>
        <dbReference type="EMBL" id="MFK3864358.1"/>
    </source>
</evidence>
<dbReference type="InterPro" id="IPR004360">
    <property type="entry name" value="Glyas_Fos-R_dOase_dom"/>
</dbReference>
<gene>
    <name evidence="2" type="ORF">ACI2JU_10760</name>
</gene>
<protein>
    <submittedName>
        <fullName evidence="2">VOC family protein</fullName>
    </submittedName>
</protein>
<feature type="domain" description="Glyoxalase/fosfomycin resistance/dioxygenase" evidence="1">
    <location>
        <begin position="5"/>
        <end position="102"/>
    </location>
</feature>
<comment type="caution">
    <text evidence="2">The sequence shown here is derived from an EMBL/GenBank/DDBJ whole genome shotgun (WGS) entry which is preliminary data.</text>
</comment>
<evidence type="ECO:0000313" key="3">
    <source>
        <dbReference type="Proteomes" id="UP001620262"/>
    </source>
</evidence>
<dbReference type="InterPro" id="IPR029068">
    <property type="entry name" value="Glyas_Bleomycin-R_OHBP_Dase"/>
</dbReference>
<name>A0ABW8KX95_9GAMM</name>
<organism evidence="2 3">
    <name type="scientific">Pseudoalteromonas rhizosphaerae</name>
    <dbReference type="NCBI Taxonomy" id="2518973"/>
    <lineage>
        <taxon>Bacteria</taxon>
        <taxon>Pseudomonadati</taxon>
        <taxon>Pseudomonadota</taxon>
        <taxon>Gammaproteobacteria</taxon>
        <taxon>Alteromonadales</taxon>
        <taxon>Pseudoalteromonadaceae</taxon>
        <taxon>Pseudoalteromonas</taxon>
    </lineage>
</organism>
<dbReference type="EMBL" id="JBJDOT010000012">
    <property type="protein sequence ID" value="MFK3864358.1"/>
    <property type="molecule type" value="Genomic_DNA"/>
</dbReference>